<feature type="region of interest" description="Disordered" evidence="8">
    <location>
        <begin position="324"/>
        <end position="349"/>
    </location>
</feature>
<dbReference type="CDD" id="cd14014">
    <property type="entry name" value="STKc_PknB_like"/>
    <property type="match status" value="1"/>
</dbReference>
<feature type="domain" description="Protein kinase" evidence="9">
    <location>
        <begin position="581"/>
        <end position="839"/>
    </location>
</feature>
<dbReference type="EC" id="2.7.11.1" evidence="1"/>
<dbReference type="GO" id="GO:0004674">
    <property type="term" value="F:protein serine/threonine kinase activity"/>
    <property type="evidence" value="ECO:0007669"/>
    <property type="project" value="UniProtKB-KW"/>
</dbReference>
<dbReference type="GO" id="GO:0005524">
    <property type="term" value="F:ATP binding"/>
    <property type="evidence" value="ECO:0007669"/>
    <property type="project" value="UniProtKB-UniRule"/>
</dbReference>
<name>A0A2Z5J6P8_STRAR</name>
<dbReference type="InterPro" id="IPR011009">
    <property type="entry name" value="Kinase-like_dom_sf"/>
</dbReference>
<gene>
    <name evidence="10" type="ORF">C5746_01895</name>
</gene>
<dbReference type="SMART" id="SM00382">
    <property type="entry name" value="AAA"/>
    <property type="match status" value="1"/>
</dbReference>
<evidence type="ECO:0000313" key="11">
    <source>
        <dbReference type="Proteomes" id="UP000252698"/>
    </source>
</evidence>
<evidence type="ECO:0000256" key="5">
    <source>
        <dbReference type="ARBA" id="ARBA00022777"/>
    </source>
</evidence>
<dbReference type="SUPFAM" id="SSF56112">
    <property type="entry name" value="Protein kinase-like (PK-like)"/>
    <property type="match status" value="1"/>
</dbReference>
<dbReference type="PANTHER" id="PTHR43289:SF6">
    <property type="entry name" value="SERINE_THREONINE-PROTEIN KINASE NEKL-3"/>
    <property type="match status" value="1"/>
</dbReference>
<keyword evidence="2" id="KW-0723">Serine/threonine-protein kinase</keyword>
<dbReference type="PANTHER" id="PTHR43289">
    <property type="entry name" value="MITOGEN-ACTIVATED PROTEIN KINASE KINASE KINASE 20-RELATED"/>
    <property type="match status" value="1"/>
</dbReference>
<evidence type="ECO:0000256" key="3">
    <source>
        <dbReference type="ARBA" id="ARBA00022679"/>
    </source>
</evidence>
<dbReference type="EMBL" id="CP027306">
    <property type="protein sequence ID" value="AXE75940.1"/>
    <property type="molecule type" value="Genomic_DNA"/>
</dbReference>
<evidence type="ECO:0000259" key="9">
    <source>
        <dbReference type="PROSITE" id="PS50011"/>
    </source>
</evidence>
<evidence type="ECO:0000256" key="4">
    <source>
        <dbReference type="ARBA" id="ARBA00022741"/>
    </source>
</evidence>
<dbReference type="SMART" id="SM00220">
    <property type="entry name" value="S_TKc"/>
    <property type="match status" value="1"/>
</dbReference>
<dbReference type="InterPro" id="IPR000719">
    <property type="entry name" value="Prot_kinase_dom"/>
</dbReference>
<dbReference type="InterPro" id="IPR003593">
    <property type="entry name" value="AAA+_ATPase"/>
</dbReference>
<dbReference type="PROSITE" id="PS00107">
    <property type="entry name" value="PROTEIN_KINASE_ATP"/>
    <property type="match status" value="1"/>
</dbReference>
<dbReference type="Gene3D" id="1.10.510.10">
    <property type="entry name" value="Transferase(Phosphotransferase) domain 1"/>
    <property type="match status" value="1"/>
</dbReference>
<keyword evidence="4 7" id="KW-0547">Nucleotide-binding</keyword>
<dbReference type="AlphaFoldDB" id="A0A2Z5J6P8"/>
<evidence type="ECO:0000313" key="10">
    <source>
        <dbReference type="EMBL" id="AXE75940.1"/>
    </source>
</evidence>
<organism evidence="10 11">
    <name type="scientific">Streptomyces atratus</name>
    <dbReference type="NCBI Taxonomy" id="1893"/>
    <lineage>
        <taxon>Bacteria</taxon>
        <taxon>Bacillati</taxon>
        <taxon>Actinomycetota</taxon>
        <taxon>Actinomycetes</taxon>
        <taxon>Kitasatosporales</taxon>
        <taxon>Streptomycetaceae</taxon>
        <taxon>Streptomyces</taxon>
    </lineage>
</organism>
<dbReference type="InterPro" id="IPR017441">
    <property type="entry name" value="Protein_kinase_ATP_BS"/>
</dbReference>
<protein>
    <recommendedName>
        <fullName evidence="1">non-specific serine/threonine protein kinase</fullName>
        <ecNumber evidence="1">2.7.11.1</ecNumber>
    </recommendedName>
</protein>
<keyword evidence="3" id="KW-0808">Transferase</keyword>
<sequence length="853" mass="93919">MLHVPLHKEFRFIHEPLPVGDASIPVLGHDELVASLRERLTYSHGGAFLVTGFRGVGKTTLVMRALAQAASEPTDGGLGSGSDHDTLLVVYLSIARKMESNQLLFAVVRRIFETLDDRGLFPQLPPDVRESLLLAYTRTSLSFTQTQSEGSERGGTMGMGAQEGLLASVAPTLSLAGKRMSTRTTEASFLAYSETDVEHDLIRIIQLLSGRHGRPAARGRLRRRRPRLRVHPVIVLDEVDKLTDNAEDAITDLERLLGSFKSVLTTRGAHFILVAGPDLHDRALTDVDRGNGLYESVFAWRMYVPCLWAAPEILVQELAERGRTERGLPPLPSSSTGSELNPTLDLSGPEGEPTRLALLIAYLRFKSRGVPRRLLQEFNSLVVWDSSGNPALRVGEEAWQRILFYSHLDGIVSGTAPTGTTDILAPVPIDNDRWRLGGYHVADWALRSRGRVFAAADVTSDGQLDPLLRMDSPTVERLLRHLVRGGVLEVVNEADRPNATIYGNPAATGITYYKLADTYSRRLANFARHNESERADVGLPAPALRNWDTTFAIFRARQDAAPAWTPERGLEPPITRLSNRYEVRNLVGSGGMGAVYRGRDLRTGEDVAIKVLHHHLAEDYLMLVRFRREAEIGMQIRHPNISRTIAIVEAAPEWALIMELLDGPALSQVLEENGQLPPASVVQMGRCLGEALLHLHSLNLCRIDLKPSNIIAHPIRGPVVVDLGIARWTGVDENDRDTAVGSMVGTPAYMAPEQLRSATEADIRSDLYALGVVLYQCITGHPPHTGANDVEVIFSILREPISFDDLTGSEELRGVVVTCLAHDPADRYQDPADFLRALAATPEAGVSRNQQMW</sequence>
<dbReference type="Pfam" id="PF00069">
    <property type="entry name" value="Pkinase"/>
    <property type="match status" value="1"/>
</dbReference>
<dbReference type="InterPro" id="IPR027417">
    <property type="entry name" value="P-loop_NTPase"/>
</dbReference>
<feature type="binding site" evidence="7">
    <location>
        <position position="610"/>
    </location>
    <ligand>
        <name>ATP</name>
        <dbReference type="ChEBI" id="CHEBI:30616"/>
    </ligand>
</feature>
<evidence type="ECO:0000256" key="6">
    <source>
        <dbReference type="ARBA" id="ARBA00022840"/>
    </source>
</evidence>
<accession>A0A2Z5J6P8</accession>
<dbReference type="Gene3D" id="3.40.50.300">
    <property type="entry name" value="P-loop containing nucleotide triphosphate hydrolases"/>
    <property type="match status" value="1"/>
</dbReference>
<evidence type="ECO:0000256" key="8">
    <source>
        <dbReference type="SAM" id="MobiDB-lite"/>
    </source>
</evidence>
<evidence type="ECO:0000256" key="1">
    <source>
        <dbReference type="ARBA" id="ARBA00012513"/>
    </source>
</evidence>
<dbReference type="KEGG" id="sata:C5746_01895"/>
<keyword evidence="5" id="KW-0418">Kinase</keyword>
<reference evidence="10 11" key="1">
    <citation type="journal article" date="2018" name="Front. Microbiol.">
        <title>Genome Sequencing of Streptomyces atratus SCSIOZH16 and Activation Production of Nocardamine via Metabolic Engineering.</title>
        <authorList>
            <person name="Li Y."/>
            <person name="Zhang C."/>
            <person name="Liu C."/>
            <person name="Ju J."/>
            <person name="Ma J."/>
        </authorList>
    </citation>
    <scope>NUCLEOTIDE SEQUENCE [LARGE SCALE GENOMIC DNA]</scope>
    <source>
        <strain evidence="10 11">SCSIO_ZH16</strain>
    </source>
</reference>
<dbReference type="Proteomes" id="UP000252698">
    <property type="component" value="Chromosome"/>
</dbReference>
<dbReference type="PROSITE" id="PS50011">
    <property type="entry name" value="PROTEIN_KINASE_DOM"/>
    <property type="match status" value="1"/>
</dbReference>
<evidence type="ECO:0000256" key="7">
    <source>
        <dbReference type="PROSITE-ProRule" id="PRU10141"/>
    </source>
</evidence>
<dbReference type="SUPFAM" id="SSF52540">
    <property type="entry name" value="P-loop containing nucleoside triphosphate hydrolases"/>
    <property type="match status" value="1"/>
</dbReference>
<keyword evidence="6 7" id="KW-0067">ATP-binding</keyword>
<proteinExistence type="predicted"/>
<evidence type="ECO:0000256" key="2">
    <source>
        <dbReference type="ARBA" id="ARBA00022527"/>
    </source>
</evidence>